<feature type="region of interest" description="Disordered" evidence="7">
    <location>
        <begin position="315"/>
        <end position="399"/>
    </location>
</feature>
<dbReference type="SMART" id="SM00368">
    <property type="entry name" value="LRR_RI"/>
    <property type="match status" value="5"/>
</dbReference>
<dbReference type="Pfam" id="PF05602">
    <property type="entry name" value="CLPTM1"/>
    <property type="match status" value="1"/>
</dbReference>
<dbReference type="OrthoDB" id="378564at2759"/>
<dbReference type="InterPro" id="IPR008429">
    <property type="entry name" value="CLPTM1"/>
</dbReference>
<keyword evidence="4 8" id="KW-1133">Transmembrane helix</keyword>
<evidence type="ECO:0000256" key="7">
    <source>
        <dbReference type="SAM" id="MobiDB-lite"/>
    </source>
</evidence>
<dbReference type="VEuPathDB" id="FungiDB:PC110_g3863"/>
<feature type="region of interest" description="Disordered" evidence="7">
    <location>
        <begin position="1527"/>
        <end position="1553"/>
    </location>
</feature>
<feature type="region of interest" description="Disordered" evidence="7">
    <location>
        <begin position="699"/>
        <end position="843"/>
    </location>
</feature>
<proteinExistence type="inferred from homology"/>
<feature type="domain" description="PDZ" evidence="9">
    <location>
        <begin position="10"/>
        <end position="84"/>
    </location>
</feature>
<dbReference type="SMART" id="SM00228">
    <property type="entry name" value="PDZ"/>
    <property type="match status" value="3"/>
</dbReference>
<evidence type="ECO:0000256" key="1">
    <source>
        <dbReference type="ARBA" id="ARBA00004141"/>
    </source>
</evidence>
<protein>
    <recommendedName>
        <fullName evidence="9">PDZ domain-containing protein</fullName>
    </recommendedName>
</protein>
<feature type="transmembrane region" description="Helical" evidence="8">
    <location>
        <begin position="1323"/>
        <end position="1346"/>
    </location>
</feature>
<dbReference type="EMBL" id="JAENGZ010000029">
    <property type="protein sequence ID" value="KAG6972797.1"/>
    <property type="molecule type" value="Genomic_DNA"/>
</dbReference>
<feature type="compositionally biased region" description="Polar residues" evidence="7">
    <location>
        <begin position="329"/>
        <end position="341"/>
    </location>
</feature>
<organism evidence="10 11">
    <name type="scientific">Phytophthora cactorum</name>
    <dbReference type="NCBI Taxonomy" id="29920"/>
    <lineage>
        <taxon>Eukaryota</taxon>
        <taxon>Sar</taxon>
        <taxon>Stramenopiles</taxon>
        <taxon>Oomycota</taxon>
        <taxon>Peronosporomycetes</taxon>
        <taxon>Peronosporales</taxon>
        <taxon>Peronosporaceae</taxon>
        <taxon>Phytophthora</taxon>
    </lineage>
</organism>
<dbReference type="PANTHER" id="PTHR21347:SF0">
    <property type="entry name" value="LIPID SCRAMBLASE CLPTM1L"/>
    <property type="match status" value="1"/>
</dbReference>
<name>A0A8T1V2E7_9STRA</name>
<dbReference type="Pfam" id="PF13516">
    <property type="entry name" value="LRR_6"/>
    <property type="match status" value="2"/>
</dbReference>
<feature type="transmembrane region" description="Helical" evidence="8">
    <location>
        <begin position="1408"/>
        <end position="1426"/>
    </location>
</feature>
<feature type="coiled-coil region" evidence="6">
    <location>
        <begin position="1140"/>
        <end position="1170"/>
    </location>
</feature>
<dbReference type="GO" id="GO:0016020">
    <property type="term" value="C:membrane"/>
    <property type="evidence" value="ECO:0007669"/>
    <property type="project" value="UniProtKB-SubCell"/>
</dbReference>
<accession>A0A8T1V2E7</accession>
<evidence type="ECO:0000256" key="2">
    <source>
        <dbReference type="ARBA" id="ARBA00009310"/>
    </source>
</evidence>
<dbReference type="InterPro" id="IPR001611">
    <property type="entry name" value="Leu-rich_rpt"/>
</dbReference>
<feature type="domain" description="PDZ" evidence="9">
    <location>
        <begin position="137"/>
        <end position="213"/>
    </location>
</feature>
<evidence type="ECO:0000256" key="8">
    <source>
        <dbReference type="SAM" id="Phobius"/>
    </source>
</evidence>
<feature type="region of interest" description="Disordered" evidence="7">
    <location>
        <begin position="1958"/>
        <end position="2002"/>
    </location>
</feature>
<feature type="compositionally biased region" description="Basic and acidic residues" evidence="7">
    <location>
        <begin position="377"/>
        <end position="393"/>
    </location>
</feature>
<reference evidence="10" key="1">
    <citation type="submission" date="2021-01" db="EMBL/GenBank/DDBJ databases">
        <title>Phytophthora aleatoria, a newly-described species from Pinus radiata is distinct from Phytophthora cactorum isolates based on comparative genomics.</title>
        <authorList>
            <person name="Mcdougal R."/>
            <person name="Panda P."/>
            <person name="Williams N."/>
            <person name="Studholme D.J."/>
        </authorList>
    </citation>
    <scope>NUCLEOTIDE SEQUENCE</scope>
    <source>
        <strain evidence="10">NZFS 3830</strain>
    </source>
</reference>
<keyword evidence="6" id="KW-0175">Coiled coil</keyword>
<feature type="region of interest" description="Disordered" evidence="7">
    <location>
        <begin position="83"/>
        <end position="131"/>
    </location>
</feature>
<feature type="region of interest" description="Disordered" evidence="7">
    <location>
        <begin position="989"/>
        <end position="1012"/>
    </location>
</feature>
<dbReference type="VEuPathDB" id="FungiDB:PC110_g3864"/>
<comment type="subcellular location">
    <subcellularLocation>
        <location evidence="1">Membrane</location>
        <topology evidence="1">Multi-pass membrane protein</topology>
    </subcellularLocation>
</comment>
<feature type="region of interest" description="Disordered" evidence="7">
    <location>
        <begin position="634"/>
        <end position="654"/>
    </location>
</feature>
<keyword evidence="3 8" id="KW-0812">Transmembrane</keyword>
<feature type="coiled-coil region" evidence="6">
    <location>
        <begin position="464"/>
        <end position="498"/>
    </location>
</feature>
<feature type="compositionally biased region" description="Basic and acidic residues" evidence="7">
    <location>
        <begin position="2014"/>
        <end position="2024"/>
    </location>
</feature>
<dbReference type="PROSITE" id="PS50106">
    <property type="entry name" value="PDZ"/>
    <property type="match status" value="3"/>
</dbReference>
<feature type="region of interest" description="Disordered" evidence="7">
    <location>
        <begin position="2014"/>
        <end position="2038"/>
    </location>
</feature>
<dbReference type="VEuPathDB" id="FungiDB:PC110_g3865"/>
<sequence length="2038" mass="226655">MEYEVMWGDGPLGLTLRPDLGEDMPPVVGRITRQDSAAALAKVAVGHMLVSINGMDTARQGYDHVVETLQKIPRPATLRFRVPRAMSGAPSAYRDPSRSSSRRSRGSTGTTWSESGKSPSNASSTTRRREQYTVVWTEGPLGMILRPDDDDCHVPCIRKITGKGAGTGMERATVGDILVAVNGQETKSLGFRSTISLLKTIRKPAVLKFKRMGRRISRKRSSQESPGGSRSVSGIPSDIGSYDIVWREGDLGLKLKPGYRDVPVLSKLTGKGNASGLQNAQVGDELVSVNGTAVEGEAYQDTLRMLKHSPKPAVLRFRPGKNRRESMMSVASVTSVRSNPSTHREVTSVASRQHVPLYDQNAAPPEPVGPPPPLRASRTDRERSDRDRSDRERQKRKKRIPLDVARELVAASQGSDLDHAIFAGIPITAIEEGSKEAHLLRVQAKLCIANQAKADRNTPAKEALSRAEQEAKVLQDALEKVKNQAKKYEEILEAQSRERVLALAVRHKPEEVVKRQNNVIHELAGVISGFKRDSYADVDIVPPVIEENEHVQKIMDDLQNVMSIPVVVPTAKFCAECGTTENESKLDMDDDGEYYCKDCWDKFLNLSGSTPAEAPVAEAPASVVEPDTPALAPVEEPTEITPPSPPAPAPVEIEEDAPPASIHDAPARSMSRLTIENREAEEQKARIEAERKLMEIKELRRSGSMMPERPHKSNSDRSRRERRGLEELAQALLEEEERARAEGNVGLAKKLSAQRARTMAEAAGENPQLGTTPFSSTNNLLANNDTEYMNGHDSPIKSKAPSPVVDTPLSLSRSISADSTLPPPVPVSVSPATSPEPMPSPVADHHHEMAAAVAAVGGTAAVAAAAVAMEAPGSPTTTTEATASSSGGNDYADVNSDEEAEDQMHMSDEEDVLREVEEKNFALARQLDEAHSVIEQMTAPAAAPATDGAAAPAQESLMDRMWPMLRMLFIYYSITSVINMFAPQPHRQSQSSVQDAVAKNADNSNSGPHSPAQLQLLRNSFHLGAPINLRVYVTPDEHFSFADAADTAAVEKEQEALRWFEDALTYDSTPNAEREDGVWIREMNVSVDNHLLSNGSLYAHVFVTKDGCSPNPADSTYDAMGSTHRSVELTAFRPPPKIVKKRNLLETRTAEEEQEEAKEEAQQLANADSDVYISMWKPSFYVNLVLDHTTYSSRQPPPPFVSTEMDVDKEAGLYSPVLFLNEFWLLEEHLITVNDTLRALPLEISFYLLPMYKYALYTQMEQNFRNQEATGASSRRDTDNMKSMFIETNPYLLVVTMVVSLLHSLFDFLAFKNDVSFWKNQKSLAGLSLRTIVLNTFFQLVIFLYLMDNDTSWLILVQSGIGLVIEMWKIKKAVVFSRDENNKLVVSGAESYEESPTAEHDRVAVAHLSYVLYPLIVGQAAYTLVYGVHKSWYSWVISSLTSFVYAFGFIMMTPQLYINYKLKSVAHLPWRAMVYKSLNTFIDDLFAFVIKMPWMHRLSCFRDDLIFFIYLYQRWKYPVDAKRTNEFGQGPVEDEDGPSAIEGAEVSTDGKPEDSEAVAAAVDATEEIPPPPSTPPSTEYLMSKRANTLEEETAKPEDRVKCSVGKNNLENCRVKASKMLDLSSGLGVGGKEQALDDDADIDISRLSVVDRDAIMARVTPDDSTPPDAFALAQNEIRREMIDRGIQPKGFYNDDAARLQEEFNREHASEKDSRIQQKIQFAAKSYLRETVHRRRLEREKEVREEVEEIAKNPQLEVWLGLAKADETPKHADLRVSSIGARALCKTLAFTHSLRSLNLSRNALDDATGKWLALLLKRNTSLRRLELESNCLGPLAAKDLAEALSTNEALEYLNLESNPLTDEEKDFSGVAALGKMLGKNKTLRTLNLWRTRLGGEGGKQLALGLARNTTLVCLDVGNNRIATSDAVSLDVQLKKNRVLFEEQQLQQLKFREAQWKAADKERERQDKLAKRQEDEGWMEKRKMEREHDRALLEEQRQRDLKIEEDRMRQIAARKAAEFAAKAEMEKKKKKKKGGAKKKKK</sequence>
<feature type="compositionally biased region" description="Polar residues" evidence="7">
    <location>
        <begin position="1001"/>
        <end position="1012"/>
    </location>
</feature>
<keyword evidence="5 8" id="KW-0472">Membrane</keyword>
<evidence type="ECO:0000313" key="11">
    <source>
        <dbReference type="Proteomes" id="UP000688947"/>
    </source>
</evidence>
<feature type="compositionally biased region" description="Polar residues" evidence="7">
    <location>
        <begin position="809"/>
        <end position="819"/>
    </location>
</feature>
<evidence type="ECO:0000313" key="10">
    <source>
        <dbReference type="EMBL" id="KAG6972797.1"/>
    </source>
</evidence>
<feature type="compositionally biased region" description="Pro residues" evidence="7">
    <location>
        <begin position="640"/>
        <end position="649"/>
    </location>
</feature>
<comment type="similarity">
    <text evidence="2">Belongs to the CLPTM1 family.</text>
</comment>
<feature type="transmembrane region" description="Helical" evidence="8">
    <location>
        <begin position="1432"/>
        <end position="1452"/>
    </location>
</feature>
<feature type="compositionally biased region" description="Pro residues" evidence="7">
    <location>
        <begin position="364"/>
        <end position="374"/>
    </location>
</feature>
<feature type="domain" description="PDZ" evidence="9">
    <location>
        <begin position="248"/>
        <end position="321"/>
    </location>
</feature>
<feature type="region of interest" description="Disordered" evidence="7">
    <location>
        <begin position="871"/>
        <end position="910"/>
    </location>
</feature>
<evidence type="ECO:0000256" key="3">
    <source>
        <dbReference type="ARBA" id="ARBA00022692"/>
    </source>
</evidence>
<feature type="transmembrane region" description="Helical" evidence="8">
    <location>
        <begin position="1291"/>
        <end position="1311"/>
    </location>
</feature>
<dbReference type="GO" id="GO:0012505">
    <property type="term" value="C:endomembrane system"/>
    <property type="evidence" value="ECO:0007669"/>
    <property type="project" value="TreeGrafter"/>
</dbReference>
<feature type="compositionally biased region" description="Basic and acidic residues" evidence="7">
    <location>
        <begin position="708"/>
        <end position="726"/>
    </location>
</feature>
<evidence type="ECO:0000256" key="6">
    <source>
        <dbReference type="SAM" id="Coils"/>
    </source>
</evidence>
<feature type="compositionally biased region" description="Polar residues" evidence="7">
    <location>
        <begin position="768"/>
        <end position="787"/>
    </location>
</feature>
<dbReference type="PANTHER" id="PTHR21347">
    <property type="entry name" value="CLEFT LIP AND PALATE ASSOCIATED TRANSMEMBRANE PROTEIN-RELATED"/>
    <property type="match status" value="1"/>
</dbReference>
<gene>
    <name evidence="10" type="ORF">JG687_00001245</name>
</gene>
<dbReference type="CDD" id="cd00136">
    <property type="entry name" value="PDZ_canonical"/>
    <property type="match status" value="2"/>
</dbReference>
<evidence type="ECO:0000259" key="9">
    <source>
        <dbReference type="PROSITE" id="PS50106"/>
    </source>
</evidence>
<comment type="caution">
    <text evidence="10">The sequence shown here is derived from an EMBL/GenBank/DDBJ whole genome shotgun (WGS) entry which is preliminary data.</text>
</comment>
<feature type="compositionally biased region" description="Low complexity" evidence="7">
    <location>
        <begin position="106"/>
        <end position="118"/>
    </location>
</feature>
<feature type="compositionally biased region" description="Low complexity" evidence="7">
    <location>
        <begin position="871"/>
        <end position="888"/>
    </location>
</feature>
<feature type="compositionally biased region" description="Basic residues" evidence="7">
    <location>
        <begin position="2025"/>
        <end position="2038"/>
    </location>
</feature>
<dbReference type="InterPro" id="IPR001478">
    <property type="entry name" value="PDZ"/>
</dbReference>
<feature type="compositionally biased region" description="Polar residues" evidence="7">
    <location>
        <begin position="223"/>
        <end position="234"/>
    </location>
</feature>
<evidence type="ECO:0000256" key="5">
    <source>
        <dbReference type="ARBA" id="ARBA00023136"/>
    </source>
</evidence>
<evidence type="ECO:0000256" key="4">
    <source>
        <dbReference type="ARBA" id="ARBA00022989"/>
    </source>
</evidence>
<feature type="region of interest" description="Disordered" evidence="7">
    <location>
        <begin position="212"/>
        <end position="235"/>
    </location>
</feature>
<dbReference type="Proteomes" id="UP000688947">
    <property type="component" value="Unassembled WGS sequence"/>
</dbReference>